<dbReference type="GO" id="GO:0003677">
    <property type="term" value="F:DNA binding"/>
    <property type="evidence" value="ECO:0007669"/>
    <property type="project" value="UniProtKB-KW"/>
</dbReference>
<protein>
    <submittedName>
        <fullName evidence="3">Transcriptional regulator, contains XRE-family HTH domain</fullName>
    </submittedName>
</protein>
<gene>
    <name evidence="3" type="ORF">SAMN05216190_14042</name>
</gene>
<evidence type="ECO:0000259" key="2">
    <source>
        <dbReference type="PROSITE" id="PS50943"/>
    </source>
</evidence>
<name>A0A1I5WJD2_9PSED</name>
<feature type="domain" description="HTH cro/C1-type" evidence="2">
    <location>
        <begin position="32"/>
        <end position="86"/>
    </location>
</feature>
<dbReference type="SMART" id="SM00530">
    <property type="entry name" value="HTH_XRE"/>
    <property type="match status" value="1"/>
</dbReference>
<dbReference type="InterPro" id="IPR001387">
    <property type="entry name" value="Cro/C1-type_HTH"/>
</dbReference>
<dbReference type="EMBL" id="FOWX01000040">
    <property type="protein sequence ID" value="SFQ19894.1"/>
    <property type="molecule type" value="Genomic_DNA"/>
</dbReference>
<dbReference type="SUPFAM" id="SSF47413">
    <property type="entry name" value="lambda repressor-like DNA-binding domains"/>
    <property type="match status" value="1"/>
</dbReference>
<evidence type="ECO:0000313" key="4">
    <source>
        <dbReference type="Proteomes" id="UP000198784"/>
    </source>
</evidence>
<keyword evidence="4" id="KW-1185">Reference proteome</keyword>
<dbReference type="CDD" id="cd00093">
    <property type="entry name" value="HTH_XRE"/>
    <property type="match status" value="1"/>
</dbReference>
<dbReference type="InterPro" id="IPR010982">
    <property type="entry name" value="Lambda_DNA-bd_dom_sf"/>
</dbReference>
<dbReference type="Proteomes" id="UP000198784">
    <property type="component" value="Unassembled WGS sequence"/>
</dbReference>
<organism evidence="3 4">
    <name type="scientific">Pseudomonas borbori</name>
    <dbReference type="NCBI Taxonomy" id="289003"/>
    <lineage>
        <taxon>Bacteria</taxon>
        <taxon>Pseudomonadati</taxon>
        <taxon>Pseudomonadota</taxon>
        <taxon>Gammaproteobacteria</taxon>
        <taxon>Pseudomonadales</taxon>
        <taxon>Pseudomonadaceae</taxon>
        <taxon>Pseudomonas</taxon>
    </lineage>
</organism>
<evidence type="ECO:0000313" key="3">
    <source>
        <dbReference type="EMBL" id="SFQ19894.1"/>
    </source>
</evidence>
<keyword evidence="1" id="KW-0238">DNA-binding</keyword>
<dbReference type="Pfam" id="PF01381">
    <property type="entry name" value="HTH_3"/>
    <property type="match status" value="1"/>
</dbReference>
<evidence type="ECO:0000256" key="1">
    <source>
        <dbReference type="ARBA" id="ARBA00023125"/>
    </source>
</evidence>
<accession>A0A1I5WJD2</accession>
<reference evidence="4" key="1">
    <citation type="submission" date="2016-10" db="EMBL/GenBank/DDBJ databases">
        <authorList>
            <person name="Varghese N."/>
            <person name="Submissions S."/>
        </authorList>
    </citation>
    <scope>NUCLEOTIDE SEQUENCE [LARGE SCALE GENOMIC DNA]</scope>
    <source>
        <strain evidence="4">DSM 17834</strain>
    </source>
</reference>
<dbReference type="PANTHER" id="PTHR46558:SF4">
    <property type="entry name" value="DNA-BIDING PHAGE PROTEIN"/>
    <property type="match status" value="1"/>
</dbReference>
<dbReference type="Gene3D" id="1.10.260.40">
    <property type="entry name" value="lambda repressor-like DNA-binding domains"/>
    <property type="match status" value="1"/>
</dbReference>
<sequence length="130" mass="14305">MSTGLCSTIRVELETVNVTSKSPTQTQIGRLIAKRRTERGLTQEEVAEHLGIGGEAISRLERGKVELSIQKLIQLADIFDCRLDELLMASSNRPSDQSQKIAGLISALPEHDRAFIVETVERLAAHLGNK</sequence>
<dbReference type="AlphaFoldDB" id="A0A1I5WJD2"/>
<dbReference type="PANTHER" id="PTHR46558">
    <property type="entry name" value="TRACRIPTIONAL REGULATORY PROTEIN-RELATED-RELATED"/>
    <property type="match status" value="1"/>
</dbReference>
<dbReference type="PROSITE" id="PS50943">
    <property type="entry name" value="HTH_CROC1"/>
    <property type="match status" value="1"/>
</dbReference>
<dbReference type="STRING" id="289003.SAMN05216190_14042"/>
<proteinExistence type="predicted"/>